<dbReference type="InParanoid" id="W4JSJ7"/>
<protein>
    <submittedName>
        <fullName evidence="1">Uncharacterized protein</fullName>
    </submittedName>
</protein>
<evidence type="ECO:0000313" key="2">
    <source>
        <dbReference type="Proteomes" id="UP000030671"/>
    </source>
</evidence>
<dbReference type="RefSeq" id="XP_009551411.1">
    <property type="nucleotide sequence ID" value="XM_009553116.1"/>
</dbReference>
<dbReference type="Proteomes" id="UP000030671">
    <property type="component" value="Unassembled WGS sequence"/>
</dbReference>
<accession>W4JSJ7</accession>
<dbReference type="EMBL" id="KI925464">
    <property type="protein sequence ID" value="ETW76518.1"/>
    <property type="molecule type" value="Genomic_DNA"/>
</dbReference>
<dbReference type="HOGENOM" id="CLU_2580271_0_0_1"/>
<dbReference type="AlphaFoldDB" id="W4JSJ7"/>
<proteinExistence type="predicted"/>
<evidence type="ECO:0000313" key="1">
    <source>
        <dbReference type="EMBL" id="ETW76518.1"/>
    </source>
</evidence>
<keyword evidence="2" id="KW-1185">Reference proteome</keyword>
<dbReference type="KEGG" id="hir:HETIRDRAFT_411879"/>
<feature type="non-terminal residue" evidence="1">
    <location>
        <position position="1"/>
    </location>
</feature>
<gene>
    <name evidence="1" type="ORF">HETIRDRAFT_411879</name>
</gene>
<reference evidence="1 2" key="1">
    <citation type="journal article" date="2012" name="New Phytol.">
        <title>Insight into trade-off between wood decay and parasitism from the genome of a fungal forest pathogen.</title>
        <authorList>
            <person name="Olson A."/>
            <person name="Aerts A."/>
            <person name="Asiegbu F."/>
            <person name="Belbahri L."/>
            <person name="Bouzid O."/>
            <person name="Broberg A."/>
            <person name="Canback B."/>
            <person name="Coutinho P.M."/>
            <person name="Cullen D."/>
            <person name="Dalman K."/>
            <person name="Deflorio G."/>
            <person name="van Diepen L.T."/>
            <person name="Dunand C."/>
            <person name="Duplessis S."/>
            <person name="Durling M."/>
            <person name="Gonthier P."/>
            <person name="Grimwood J."/>
            <person name="Fossdal C.G."/>
            <person name="Hansson D."/>
            <person name="Henrissat B."/>
            <person name="Hietala A."/>
            <person name="Himmelstrand K."/>
            <person name="Hoffmeister D."/>
            <person name="Hogberg N."/>
            <person name="James T.Y."/>
            <person name="Karlsson M."/>
            <person name="Kohler A."/>
            <person name="Kues U."/>
            <person name="Lee Y.H."/>
            <person name="Lin Y.C."/>
            <person name="Lind M."/>
            <person name="Lindquist E."/>
            <person name="Lombard V."/>
            <person name="Lucas S."/>
            <person name="Lunden K."/>
            <person name="Morin E."/>
            <person name="Murat C."/>
            <person name="Park J."/>
            <person name="Raffaello T."/>
            <person name="Rouze P."/>
            <person name="Salamov A."/>
            <person name="Schmutz J."/>
            <person name="Solheim H."/>
            <person name="Stahlberg J."/>
            <person name="Velez H."/>
            <person name="de Vries R.P."/>
            <person name="Wiebenga A."/>
            <person name="Woodward S."/>
            <person name="Yakovlev I."/>
            <person name="Garbelotto M."/>
            <person name="Martin F."/>
            <person name="Grigoriev I.V."/>
            <person name="Stenlid J."/>
        </authorList>
    </citation>
    <scope>NUCLEOTIDE SEQUENCE [LARGE SCALE GENOMIC DNA]</scope>
    <source>
        <strain evidence="1 2">TC 32-1</strain>
    </source>
</reference>
<dbReference type="GeneID" id="20672976"/>
<sequence length="81" mass="9371">DRSLYPDDTRTLETNRDRATIDSYYFHADGSRESVWSKRASFLDDERSGEVRERFVRGVAAMYGGDGRERETIPPVPKLPF</sequence>
<name>W4JSJ7_HETIT</name>
<organism evidence="1 2">
    <name type="scientific">Heterobasidion irregulare (strain TC 32-1)</name>
    <dbReference type="NCBI Taxonomy" id="747525"/>
    <lineage>
        <taxon>Eukaryota</taxon>
        <taxon>Fungi</taxon>
        <taxon>Dikarya</taxon>
        <taxon>Basidiomycota</taxon>
        <taxon>Agaricomycotina</taxon>
        <taxon>Agaricomycetes</taxon>
        <taxon>Russulales</taxon>
        <taxon>Bondarzewiaceae</taxon>
        <taxon>Heterobasidion</taxon>
        <taxon>Heterobasidion annosum species complex</taxon>
    </lineage>
</organism>
<dbReference type="OrthoDB" id="2690066at2759"/>